<dbReference type="eggNOG" id="ENOG5031FJ5">
    <property type="taxonomic scope" value="Bacteria"/>
</dbReference>
<dbReference type="OrthoDB" id="4467516at2"/>
<dbReference type="PATRIC" id="fig|101510.16.peg.3198"/>
<dbReference type="HOGENOM" id="CLU_2882987_0_0_11"/>
<reference evidence="2" key="1">
    <citation type="journal article" date="2006" name="Proc. Natl. Acad. Sci. U.S.A.">
        <title>The complete genome of Rhodococcus sp. RHA1 provides insights into a catabolic powerhouse.</title>
        <authorList>
            <person name="McLeod M.P."/>
            <person name="Warren R.L."/>
            <person name="Hsiao W.W.L."/>
            <person name="Araki N."/>
            <person name="Myhre M."/>
            <person name="Fernandes C."/>
            <person name="Miyazawa D."/>
            <person name="Wong W."/>
            <person name="Lillquist A.L."/>
            <person name="Wang D."/>
            <person name="Dosanjh M."/>
            <person name="Hara H."/>
            <person name="Petrescu A."/>
            <person name="Morin R.D."/>
            <person name="Yang G."/>
            <person name="Stott J.M."/>
            <person name="Schein J.E."/>
            <person name="Shin H."/>
            <person name="Smailus D."/>
            <person name="Siddiqui A.S."/>
            <person name="Marra M.A."/>
            <person name="Jones S.J.M."/>
            <person name="Holt R."/>
            <person name="Brinkman F.S.L."/>
            <person name="Miyauchi K."/>
            <person name="Fukuda M."/>
            <person name="Davies J.E."/>
            <person name="Mohn W.W."/>
            <person name="Eltis L.D."/>
        </authorList>
    </citation>
    <scope>NUCLEOTIDE SEQUENCE [LARGE SCALE GENOMIC DNA]</scope>
    <source>
        <strain evidence="2">RHA1</strain>
    </source>
</reference>
<dbReference type="AlphaFoldDB" id="Q0SBW9"/>
<dbReference type="Proteomes" id="UP000008710">
    <property type="component" value="Chromosome"/>
</dbReference>
<dbReference type="EMBL" id="CP000431">
    <property type="protein sequence ID" value="ABG94967.1"/>
    <property type="molecule type" value="Genomic_DNA"/>
</dbReference>
<accession>Q0SBW9</accession>
<proteinExistence type="predicted"/>
<dbReference type="RefSeq" id="WP_011595827.1">
    <property type="nucleotide sequence ID" value="NC_008268.1"/>
</dbReference>
<evidence type="ECO:0000313" key="2">
    <source>
        <dbReference type="Proteomes" id="UP000008710"/>
    </source>
</evidence>
<sequence length="63" mass="6914">MNIHAAHLTTDDEHDAWQLRESGLSWAQVGHEIGCTESTARAFAAAYQQRTDAAANKAQISLF</sequence>
<gene>
    <name evidence="1" type="ordered locus">RHA1_ro03164</name>
</gene>
<evidence type="ECO:0008006" key="3">
    <source>
        <dbReference type="Google" id="ProtNLM"/>
    </source>
</evidence>
<protein>
    <recommendedName>
        <fullName evidence="3">Helix-turn-helix domain-containing protein</fullName>
    </recommendedName>
</protein>
<organism evidence="1 2">
    <name type="scientific">Rhodococcus jostii (strain RHA1)</name>
    <dbReference type="NCBI Taxonomy" id="101510"/>
    <lineage>
        <taxon>Bacteria</taxon>
        <taxon>Bacillati</taxon>
        <taxon>Actinomycetota</taxon>
        <taxon>Actinomycetes</taxon>
        <taxon>Mycobacteriales</taxon>
        <taxon>Nocardiaceae</taxon>
        <taxon>Rhodococcus</taxon>
    </lineage>
</organism>
<dbReference type="KEGG" id="rha:RHA1_ro03164"/>
<evidence type="ECO:0000313" key="1">
    <source>
        <dbReference type="EMBL" id="ABG94967.1"/>
    </source>
</evidence>
<name>Q0SBW9_RHOJR</name>